<dbReference type="PANTHER" id="PTHR33469">
    <property type="entry name" value="PROTEIN ELF4-LIKE 4"/>
    <property type="match status" value="1"/>
</dbReference>
<dbReference type="InterPro" id="IPR040462">
    <property type="entry name" value="EARLY_FLOWERING_4"/>
</dbReference>
<dbReference type="AlphaFoldDB" id="A0A830DE23"/>
<keyword evidence="3" id="KW-0090">Biological rhythms</keyword>
<feature type="domain" description="Protein EARLY FLOWERING 4" evidence="5">
    <location>
        <begin position="1"/>
        <end position="72"/>
    </location>
</feature>
<gene>
    <name evidence="6" type="ORF">PHJA_002767400</name>
</gene>
<dbReference type="OrthoDB" id="1895690at2759"/>
<evidence type="ECO:0000256" key="1">
    <source>
        <dbReference type="ARBA" id="ARBA00004123"/>
    </source>
</evidence>
<comment type="subcellular location">
    <subcellularLocation>
        <location evidence="1">Nucleus</location>
    </subcellularLocation>
</comment>
<protein>
    <submittedName>
        <fullName evidence="6">Protein early flowering 4</fullName>
    </submittedName>
</protein>
<name>A0A830DE23_9LAMI</name>
<dbReference type="Proteomes" id="UP000653305">
    <property type="component" value="Unassembled WGS sequence"/>
</dbReference>
<evidence type="ECO:0000259" key="5">
    <source>
        <dbReference type="Pfam" id="PF07011"/>
    </source>
</evidence>
<dbReference type="GO" id="GO:0009649">
    <property type="term" value="P:entrainment of circadian clock"/>
    <property type="evidence" value="ECO:0007669"/>
    <property type="project" value="TreeGrafter"/>
</dbReference>
<evidence type="ECO:0000256" key="2">
    <source>
        <dbReference type="ARBA" id="ARBA00009514"/>
    </source>
</evidence>
<dbReference type="Pfam" id="PF07011">
    <property type="entry name" value="Elf4"/>
    <property type="match status" value="1"/>
</dbReference>
<evidence type="ECO:0000256" key="3">
    <source>
        <dbReference type="ARBA" id="ARBA00023108"/>
    </source>
</evidence>
<dbReference type="PANTHER" id="PTHR33469:SF40">
    <property type="entry name" value="PROTEIN EARLY FLOWERING 4-LIKE"/>
    <property type="match status" value="1"/>
</dbReference>
<comment type="caution">
    <text evidence="6">The sequence shown here is derived from an EMBL/GenBank/DDBJ whole genome shotgun (WGS) entry which is preliminary data.</text>
</comment>
<keyword evidence="4" id="KW-0539">Nucleus</keyword>
<evidence type="ECO:0000256" key="4">
    <source>
        <dbReference type="ARBA" id="ARBA00023242"/>
    </source>
</evidence>
<reference evidence="6" key="1">
    <citation type="submission" date="2020-07" db="EMBL/GenBank/DDBJ databases">
        <title>Ethylene signaling mediates host invasion by parasitic plants.</title>
        <authorList>
            <person name="Yoshida S."/>
        </authorList>
    </citation>
    <scope>NUCLEOTIDE SEQUENCE</scope>
    <source>
        <strain evidence="6">Okayama</strain>
    </source>
</reference>
<dbReference type="GO" id="GO:0048511">
    <property type="term" value="P:rhythmic process"/>
    <property type="evidence" value="ECO:0007669"/>
    <property type="project" value="UniProtKB-KW"/>
</dbReference>
<dbReference type="EMBL" id="BMAC01001191">
    <property type="protein sequence ID" value="GFQ06234.1"/>
    <property type="molecule type" value="Genomic_DNA"/>
</dbReference>
<sequence length="92" mass="10438">TLTKRFREVQSVLDLNRRLIQQANDNHRSKIPRNPATNVELIREINANIFEVVGLYSDLSESFSGIVQQRRSLPGNAAKGVESLRSRLSSNF</sequence>
<feature type="non-terminal residue" evidence="6">
    <location>
        <position position="1"/>
    </location>
</feature>
<evidence type="ECO:0000313" key="7">
    <source>
        <dbReference type="Proteomes" id="UP000653305"/>
    </source>
</evidence>
<organism evidence="6 7">
    <name type="scientific">Phtheirospermum japonicum</name>
    <dbReference type="NCBI Taxonomy" id="374723"/>
    <lineage>
        <taxon>Eukaryota</taxon>
        <taxon>Viridiplantae</taxon>
        <taxon>Streptophyta</taxon>
        <taxon>Embryophyta</taxon>
        <taxon>Tracheophyta</taxon>
        <taxon>Spermatophyta</taxon>
        <taxon>Magnoliopsida</taxon>
        <taxon>eudicotyledons</taxon>
        <taxon>Gunneridae</taxon>
        <taxon>Pentapetalae</taxon>
        <taxon>asterids</taxon>
        <taxon>lamiids</taxon>
        <taxon>Lamiales</taxon>
        <taxon>Orobanchaceae</taxon>
        <taxon>Orobanchaceae incertae sedis</taxon>
        <taxon>Phtheirospermum</taxon>
    </lineage>
</organism>
<accession>A0A830DE23</accession>
<dbReference type="InterPro" id="IPR009741">
    <property type="entry name" value="EARLY_FLOWERING_4_dom"/>
</dbReference>
<proteinExistence type="inferred from homology"/>
<evidence type="ECO:0000313" key="6">
    <source>
        <dbReference type="EMBL" id="GFQ06234.1"/>
    </source>
</evidence>
<keyword evidence="7" id="KW-1185">Reference proteome</keyword>
<comment type="similarity">
    <text evidence="2">Belongs to the EARLY FLOWERING 4 family.</text>
</comment>
<dbReference type="GO" id="GO:0005634">
    <property type="term" value="C:nucleus"/>
    <property type="evidence" value="ECO:0007669"/>
    <property type="project" value="UniProtKB-SubCell"/>
</dbReference>
<dbReference type="GO" id="GO:0042753">
    <property type="term" value="P:positive regulation of circadian rhythm"/>
    <property type="evidence" value="ECO:0007669"/>
    <property type="project" value="InterPro"/>
</dbReference>